<evidence type="ECO:0000313" key="4">
    <source>
        <dbReference type="Proteomes" id="UP001432011"/>
    </source>
</evidence>
<protein>
    <submittedName>
        <fullName evidence="3">Phosphotransferase</fullName>
    </submittedName>
</protein>
<feature type="domain" description="Aminoglycoside phosphotransferase" evidence="2">
    <location>
        <begin position="20"/>
        <end position="217"/>
    </location>
</feature>
<proteinExistence type="predicted"/>
<dbReference type="RefSeq" id="WP_328709590.1">
    <property type="nucleotide sequence ID" value="NZ_CP108085.1"/>
</dbReference>
<dbReference type="Pfam" id="PF01636">
    <property type="entry name" value="APH"/>
    <property type="match status" value="1"/>
</dbReference>
<gene>
    <name evidence="3" type="ORF">OG913_00825</name>
</gene>
<dbReference type="SUPFAM" id="SSF56112">
    <property type="entry name" value="Protein kinase-like (PK-like)"/>
    <property type="match status" value="1"/>
</dbReference>
<evidence type="ECO:0000313" key="3">
    <source>
        <dbReference type="EMBL" id="WUP75606.1"/>
    </source>
</evidence>
<keyword evidence="4" id="KW-1185">Reference proteome</keyword>
<dbReference type="Gene3D" id="3.90.1200.10">
    <property type="match status" value="1"/>
</dbReference>
<accession>A0ABZ1SRG1</accession>
<dbReference type="InterPro" id="IPR002575">
    <property type="entry name" value="Aminoglycoside_PTrfase"/>
</dbReference>
<name>A0ABZ1SRG1_9ACTN</name>
<dbReference type="EMBL" id="CP108085">
    <property type="protein sequence ID" value="WUP75606.1"/>
    <property type="molecule type" value="Genomic_DNA"/>
</dbReference>
<evidence type="ECO:0000259" key="2">
    <source>
        <dbReference type="Pfam" id="PF01636"/>
    </source>
</evidence>
<evidence type="ECO:0000256" key="1">
    <source>
        <dbReference type="SAM" id="MobiDB-lite"/>
    </source>
</evidence>
<reference evidence="3" key="1">
    <citation type="submission" date="2022-10" db="EMBL/GenBank/DDBJ databases">
        <title>The complete genomes of actinobacterial strains from the NBC collection.</title>
        <authorList>
            <person name="Joergensen T.S."/>
            <person name="Alvarez Arevalo M."/>
            <person name="Sterndorff E.B."/>
            <person name="Faurdal D."/>
            <person name="Vuksanovic O."/>
            <person name="Mourched A.-S."/>
            <person name="Charusanti P."/>
            <person name="Shaw S."/>
            <person name="Blin K."/>
            <person name="Weber T."/>
        </authorList>
    </citation>
    <scope>NUCLEOTIDE SEQUENCE</scope>
    <source>
        <strain evidence="3">NBC_00254</strain>
    </source>
</reference>
<dbReference type="Proteomes" id="UP001432011">
    <property type="component" value="Chromosome"/>
</dbReference>
<dbReference type="Gene3D" id="3.30.200.20">
    <property type="entry name" value="Phosphorylase Kinase, domain 1"/>
    <property type="match status" value="1"/>
</dbReference>
<feature type="region of interest" description="Disordered" evidence="1">
    <location>
        <begin position="1"/>
        <end position="21"/>
    </location>
</feature>
<dbReference type="InterPro" id="IPR011009">
    <property type="entry name" value="Kinase-like_dom_sf"/>
</dbReference>
<sequence>MTGLSEEWGGTGWDSQARSVDGRWVERRPRRPEVAARLLMETRLMPWLAQRLPLPVPIPHVLRQEPLVVRHEMVAGEPLAAFDAAGGRTLGAFLRALHATGPAQAVRRGAPSAREALRDRAATLEDFGIRVMPLLPDDRRGAAWALLVAVAASPADALVHGDLGPEHVLARNGVVSGVIDFGDAHVGDPALDLAWALHGAPPLFARAVAAEYGAAPDLVERALLWHRLGPWHEVTYGLDTGDPDTVRSGLGGVLARLPRRACETA</sequence>
<organism evidence="3 4">
    <name type="scientific">Microbispora hainanensis</name>
    <dbReference type="NCBI Taxonomy" id="568844"/>
    <lineage>
        <taxon>Bacteria</taxon>
        <taxon>Bacillati</taxon>
        <taxon>Actinomycetota</taxon>
        <taxon>Actinomycetes</taxon>
        <taxon>Streptosporangiales</taxon>
        <taxon>Streptosporangiaceae</taxon>
        <taxon>Microbispora</taxon>
    </lineage>
</organism>